<evidence type="ECO:0000313" key="2">
    <source>
        <dbReference type="Proteomes" id="UP001295794"/>
    </source>
</evidence>
<dbReference type="AlphaFoldDB" id="A0AAD2HFS1"/>
<reference evidence="1" key="1">
    <citation type="submission" date="2023-11" db="EMBL/GenBank/DDBJ databases">
        <authorList>
            <person name="De Vega J J."/>
            <person name="De Vega J J."/>
        </authorList>
    </citation>
    <scope>NUCLEOTIDE SEQUENCE</scope>
</reference>
<organism evidence="1 2">
    <name type="scientific">Mycena citricolor</name>
    <dbReference type="NCBI Taxonomy" id="2018698"/>
    <lineage>
        <taxon>Eukaryota</taxon>
        <taxon>Fungi</taxon>
        <taxon>Dikarya</taxon>
        <taxon>Basidiomycota</taxon>
        <taxon>Agaricomycotina</taxon>
        <taxon>Agaricomycetes</taxon>
        <taxon>Agaricomycetidae</taxon>
        <taxon>Agaricales</taxon>
        <taxon>Marasmiineae</taxon>
        <taxon>Mycenaceae</taxon>
        <taxon>Mycena</taxon>
    </lineage>
</organism>
<comment type="caution">
    <text evidence="1">The sequence shown here is derived from an EMBL/GenBank/DDBJ whole genome shotgun (WGS) entry which is preliminary data.</text>
</comment>
<evidence type="ECO:0000313" key="1">
    <source>
        <dbReference type="EMBL" id="CAK5275263.1"/>
    </source>
</evidence>
<dbReference type="Proteomes" id="UP001295794">
    <property type="component" value="Unassembled WGS sequence"/>
</dbReference>
<sequence>MLQKQTTRENIQKALKCSANFKAPGLDRIPYELWRVLNNRYHTAECVKKPSFDILEILRKVYNDIKCHGMVQGTNFAESWIVIVQSLFHLSIDNLILSQHGLSYHGSRHHMVWTRGSGGLSLSIQGCATYAPEGSTMTHDQHSMQYIVL</sequence>
<name>A0AAD2HFS1_9AGAR</name>
<keyword evidence="2" id="KW-1185">Reference proteome</keyword>
<accession>A0AAD2HFS1</accession>
<protein>
    <submittedName>
        <fullName evidence="1">Uncharacterized protein</fullName>
    </submittedName>
</protein>
<gene>
    <name evidence="1" type="ORF">MYCIT1_LOCUS22929</name>
</gene>
<proteinExistence type="predicted"/>
<dbReference type="EMBL" id="CAVNYO010000405">
    <property type="protein sequence ID" value="CAK5275263.1"/>
    <property type="molecule type" value="Genomic_DNA"/>
</dbReference>